<dbReference type="Gene3D" id="1.10.10.10">
    <property type="entry name" value="Winged helix-like DNA-binding domain superfamily/Winged helix DNA-binding domain"/>
    <property type="match status" value="1"/>
</dbReference>
<accession>A0ABV2PHA0</accession>
<dbReference type="CDD" id="cd06170">
    <property type="entry name" value="LuxR_C_like"/>
    <property type="match status" value="1"/>
</dbReference>
<keyword evidence="3" id="KW-0804">Transcription</keyword>
<reference evidence="5 6" key="1">
    <citation type="submission" date="2024-06" db="EMBL/GenBank/DDBJ databases">
        <title>Sorghum-associated microbial communities from plants grown in Nebraska, USA.</title>
        <authorList>
            <person name="Schachtman D."/>
        </authorList>
    </citation>
    <scope>NUCLEOTIDE SEQUENCE [LARGE SCALE GENOMIC DNA]</scope>
    <source>
        <strain evidence="5 6">736</strain>
    </source>
</reference>
<dbReference type="SMART" id="SM00421">
    <property type="entry name" value="HTH_LUXR"/>
    <property type="match status" value="1"/>
</dbReference>
<keyword evidence="2 5" id="KW-0238">DNA-binding</keyword>
<dbReference type="Proteomes" id="UP001549363">
    <property type="component" value="Unassembled WGS sequence"/>
</dbReference>
<evidence type="ECO:0000256" key="2">
    <source>
        <dbReference type="ARBA" id="ARBA00023125"/>
    </source>
</evidence>
<dbReference type="Pfam" id="PF00196">
    <property type="entry name" value="GerE"/>
    <property type="match status" value="1"/>
</dbReference>
<dbReference type="InterPro" id="IPR016032">
    <property type="entry name" value="Sig_transdc_resp-reg_C-effctor"/>
</dbReference>
<dbReference type="PRINTS" id="PR00038">
    <property type="entry name" value="HTHLUXR"/>
</dbReference>
<keyword evidence="1" id="KW-0805">Transcription regulation</keyword>
<dbReference type="GO" id="GO:0003677">
    <property type="term" value="F:DNA binding"/>
    <property type="evidence" value="ECO:0007669"/>
    <property type="project" value="UniProtKB-KW"/>
</dbReference>
<dbReference type="RefSeq" id="WP_193767181.1">
    <property type="nucleotide sequence ID" value="NZ_CP073713.1"/>
</dbReference>
<dbReference type="PANTHER" id="PTHR43214">
    <property type="entry name" value="TWO-COMPONENT RESPONSE REGULATOR"/>
    <property type="match status" value="1"/>
</dbReference>
<dbReference type="EMBL" id="JBEPSB010000003">
    <property type="protein sequence ID" value="MET4560058.1"/>
    <property type="molecule type" value="Genomic_DNA"/>
</dbReference>
<dbReference type="InterPro" id="IPR000792">
    <property type="entry name" value="Tscrpt_reg_LuxR_C"/>
</dbReference>
<evidence type="ECO:0000259" key="4">
    <source>
        <dbReference type="PROSITE" id="PS50043"/>
    </source>
</evidence>
<dbReference type="InterPro" id="IPR039420">
    <property type="entry name" value="WalR-like"/>
</dbReference>
<name>A0ABV2PHA0_9BACI</name>
<evidence type="ECO:0000313" key="6">
    <source>
        <dbReference type="Proteomes" id="UP001549363"/>
    </source>
</evidence>
<comment type="caution">
    <text evidence="5">The sequence shown here is derived from an EMBL/GenBank/DDBJ whole genome shotgun (WGS) entry which is preliminary data.</text>
</comment>
<sequence length="61" mass="6917">MTTPHEQEVFDLLADGETNREIAQRLNLSEGTVRVYLSTIYSKLGINSRAKAILIKKNKIQ</sequence>
<protein>
    <submittedName>
        <fullName evidence="5">DNA-binding NarL/FixJ family response regulator</fullName>
    </submittedName>
</protein>
<keyword evidence="6" id="KW-1185">Reference proteome</keyword>
<dbReference type="SUPFAM" id="SSF46894">
    <property type="entry name" value="C-terminal effector domain of the bipartite response regulators"/>
    <property type="match status" value="1"/>
</dbReference>
<evidence type="ECO:0000256" key="3">
    <source>
        <dbReference type="ARBA" id="ARBA00023163"/>
    </source>
</evidence>
<gene>
    <name evidence="5" type="ORF">ABIA69_001201</name>
</gene>
<evidence type="ECO:0000313" key="5">
    <source>
        <dbReference type="EMBL" id="MET4560058.1"/>
    </source>
</evidence>
<feature type="domain" description="HTH luxR-type" evidence="4">
    <location>
        <begin position="1"/>
        <end position="60"/>
    </location>
</feature>
<evidence type="ECO:0000256" key="1">
    <source>
        <dbReference type="ARBA" id="ARBA00023015"/>
    </source>
</evidence>
<proteinExistence type="predicted"/>
<dbReference type="PROSITE" id="PS50043">
    <property type="entry name" value="HTH_LUXR_2"/>
    <property type="match status" value="1"/>
</dbReference>
<organism evidence="5 6">
    <name type="scientific">Lysinibacillus parviboronicapiens</name>
    <dbReference type="NCBI Taxonomy" id="436516"/>
    <lineage>
        <taxon>Bacteria</taxon>
        <taxon>Bacillati</taxon>
        <taxon>Bacillota</taxon>
        <taxon>Bacilli</taxon>
        <taxon>Bacillales</taxon>
        <taxon>Bacillaceae</taxon>
        <taxon>Lysinibacillus</taxon>
    </lineage>
</organism>
<dbReference type="InterPro" id="IPR036388">
    <property type="entry name" value="WH-like_DNA-bd_sf"/>
</dbReference>